<gene>
    <name evidence="8" type="ORF">B7463_g3771</name>
</gene>
<proteinExistence type="predicted"/>
<evidence type="ECO:0000313" key="8">
    <source>
        <dbReference type="EMBL" id="RFU32551.1"/>
    </source>
</evidence>
<keyword evidence="9" id="KW-1185">Reference proteome</keyword>
<organism evidence="8 9">
    <name type="scientific">Scytalidium lignicola</name>
    <name type="common">Hyphomycete</name>
    <dbReference type="NCBI Taxonomy" id="5539"/>
    <lineage>
        <taxon>Eukaryota</taxon>
        <taxon>Fungi</taxon>
        <taxon>Dikarya</taxon>
        <taxon>Ascomycota</taxon>
        <taxon>Pezizomycotina</taxon>
        <taxon>Leotiomycetes</taxon>
        <taxon>Leotiomycetes incertae sedis</taxon>
        <taxon>Scytalidium</taxon>
    </lineage>
</organism>
<feature type="transmembrane region" description="Helical" evidence="6">
    <location>
        <begin position="432"/>
        <end position="454"/>
    </location>
</feature>
<dbReference type="GO" id="GO:0000329">
    <property type="term" value="C:fungal-type vacuole membrane"/>
    <property type="evidence" value="ECO:0007669"/>
    <property type="project" value="TreeGrafter"/>
</dbReference>
<dbReference type="OrthoDB" id="6770063at2759"/>
<feature type="transmembrane region" description="Helical" evidence="6">
    <location>
        <begin position="373"/>
        <end position="393"/>
    </location>
</feature>
<feature type="transmembrane region" description="Helical" evidence="6">
    <location>
        <begin position="163"/>
        <end position="186"/>
    </location>
</feature>
<accession>A0A3E2HHK9</accession>
<dbReference type="PANTHER" id="PTHR23501">
    <property type="entry name" value="MAJOR FACILITATOR SUPERFAMILY"/>
    <property type="match status" value="1"/>
</dbReference>
<feature type="transmembrane region" description="Helical" evidence="6">
    <location>
        <begin position="264"/>
        <end position="286"/>
    </location>
</feature>
<evidence type="ECO:0000313" key="9">
    <source>
        <dbReference type="Proteomes" id="UP000258309"/>
    </source>
</evidence>
<evidence type="ECO:0000256" key="1">
    <source>
        <dbReference type="ARBA" id="ARBA00004141"/>
    </source>
</evidence>
<dbReference type="InterPro" id="IPR036259">
    <property type="entry name" value="MFS_trans_sf"/>
</dbReference>
<dbReference type="InterPro" id="IPR005829">
    <property type="entry name" value="Sugar_transporter_CS"/>
</dbReference>
<reference evidence="8 9" key="1">
    <citation type="submission" date="2018-05" db="EMBL/GenBank/DDBJ databases">
        <title>Draft genome sequence of Scytalidium lignicola DSM 105466, a ubiquitous saprotrophic fungus.</title>
        <authorList>
            <person name="Buettner E."/>
            <person name="Gebauer A.M."/>
            <person name="Hofrichter M."/>
            <person name="Liers C."/>
            <person name="Kellner H."/>
        </authorList>
    </citation>
    <scope>NUCLEOTIDE SEQUENCE [LARGE SCALE GENOMIC DNA]</scope>
    <source>
        <strain evidence="8 9">DSM 105466</strain>
    </source>
</reference>
<feature type="non-terminal residue" evidence="8">
    <location>
        <position position="1"/>
    </location>
</feature>
<feature type="compositionally biased region" description="Polar residues" evidence="5">
    <location>
        <begin position="27"/>
        <end position="38"/>
    </location>
</feature>
<dbReference type="Pfam" id="PF07690">
    <property type="entry name" value="MFS_1"/>
    <property type="match status" value="1"/>
</dbReference>
<feature type="non-terminal residue" evidence="8">
    <location>
        <position position="562"/>
    </location>
</feature>
<feature type="transmembrane region" description="Helical" evidence="6">
    <location>
        <begin position="132"/>
        <end position="151"/>
    </location>
</feature>
<comment type="subcellular location">
    <subcellularLocation>
        <location evidence="1">Membrane</location>
        <topology evidence="1">Multi-pass membrane protein</topology>
    </subcellularLocation>
</comment>
<evidence type="ECO:0000256" key="6">
    <source>
        <dbReference type="SAM" id="Phobius"/>
    </source>
</evidence>
<name>A0A3E2HHK9_SCYLI</name>
<dbReference type="PROSITE" id="PS00216">
    <property type="entry name" value="SUGAR_TRANSPORT_1"/>
    <property type="match status" value="1"/>
</dbReference>
<dbReference type="GO" id="GO:0015174">
    <property type="term" value="F:basic amino acid transmembrane transporter activity"/>
    <property type="evidence" value="ECO:0007669"/>
    <property type="project" value="TreeGrafter"/>
</dbReference>
<dbReference type="InterPro" id="IPR020846">
    <property type="entry name" value="MFS_dom"/>
</dbReference>
<evidence type="ECO:0000256" key="4">
    <source>
        <dbReference type="ARBA" id="ARBA00023136"/>
    </source>
</evidence>
<keyword evidence="3 6" id="KW-1133">Transmembrane helix</keyword>
<dbReference type="Proteomes" id="UP000258309">
    <property type="component" value="Unassembled WGS sequence"/>
</dbReference>
<dbReference type="AlphaFoldDB" id="A0A3E2HHK9"/>
<dbReference type="OMA" id="IMYTVPR"/>
<evidence type="ECO:0000259" key="7">
    <source>
        <dbReference type="PROSITE" id="PS50850"/>
    </source>
</evidence>
<feature type="transmembrane region" description="Helical" evidence="6">
    <location>
        <begin position="466"/>
        <end position="484"/>
    </location>
</feature>
<feature type="transmembrane region" description="Helical" evidence="6">
    <location>
        <begin position="335"/>
        <end position="361"/>
    </location>
</feature>
<dbReference type="PANTHER" id="PTHR23501:SF33">
    <property type="entry name" value="MAJOR FACILITATOR SUPERFAMILY (MFS) PROFILE DOMAIN-CONTAINING PROTEIN"/>
    <property type="match status" value="1"/>
</dbReference>
<evidence type="ECO:0000256" key="2">
    <source>
        <dbReference type="ARBA" id="ARBA00022692"/>
    </source>
</evidence>
<evidence type="ECO:0000256" key="5">
    <source>
        <dbReference type="SAM" id="MobiDB-lite"/>
    </source>
</evidence>
<sequence length="562" mass="58852">MSDRDSETGGQLSIEATESSPLLIPNAEQSSSKPKVQYETTVVAASSGSSESGSVEEGAVEESSLATKSVFGIISVFMSNADGTLVLATYGTVSSEFGAFDSASWLTTSYSLAAAALQPLAGKLSDIYGRKGIIIISYTLFTIGALVTGTAQSMWQIIAGRILGGFGAAGMTVLVSVLITDLVPLIQVAAWRSYVNIVATTGRSIGGPLGGFLADTVGWRWSFIAQGPVMLVAIALVALKLPNETSTKGSPIQIKGQPSKLRRIDFVGAFLVALTISSLLGALSLGGQNLPWSHPIVIGLGVSSIILGGIFVTYEVKYALEPVFPPLLLLRRDVATSYAVAALQGAAQLGMMFSVPLYFQVTQEASIAQAGSYLFPAVLGNTVGTIIAGIVIQKTGRYKWLATLATTASSLSYLTLILRWKGKISVFEALEIIPSGFGTGMVQATAFIALTSSLEHKEIAMATSGMYLTTSIGMVTGIAVSSAVQQGGLRSLLLKALKGPESKKIIERVVSDVSSIPKLDSAVRKIVVASYVKSLEYTHMVSLCCSLTALAISLAIKEHPLK</sequence>
<keyword evidence="4 6" id="KW-0472">Membrane</keyword>
<dbReference type="Gene3D" id="1.20.1720.10">
    <property type="entry name" value="Multidrug resistance protein D"/>
    <property type="match status" value="1"/>
</dbReference>
<dbReference type="InterPro" id="IPR011701">
    <property type="entry name" value="MFS"/>
</dbReference>
<dbReference type="Gene3D" id="1.20.1250.20">
    <property type="entry name" value="MFS general substrate transporter like domains"/>
    <property type="match status" value="1"/>
</dbReference>
<feature type="region of interest" description="Disordered" evidence="5">
    <location>
        <begin position="1"/>
        <end position="38"/>
    </location>
</feature>
<evidence type="ECO:0000256" key="3">
    <source>
        <dbReference type="ARBA" id="ARBA00022989"/>
    </source>
</evidence>
<keyword evidence="2 6" id="KW-0812">Transmembrane</keyword>
<comment type="caution">
    <text evidence="8">The sequence shown here is derived from an EMBL/GenBank/DDBJ whole genome shotgun (WGS) entry which is preliminary data.</text>
</comment>
<feature type="transmembrane region" description="Helical" evidence="6">
    <location>
        <begin position="223"/>
        <end position="243"/>
    </location>
</feature>
<feature type="compositionally biased region" description="Polar residues" evidence="5">
    <location>
        <begin position="8"/>
        <end position="20"/>
    </location>
</feature>
<dbReference type="EMBL" id="NCSJ02000052">
    <property type="protein sequence ID" value="RFU32551.1"/>
    <property type="molecule type" value="Genomic_DNA"/>
</dbReference>
<protein>
    <recommendedName>
        <fullName evidence="7">Major facilitator superfamily (MFS) profile domain-containing protein</fullName>
    </recommendedName>
</protein>
<feature type="transmembrane region" description="Helical" evidence="6">
    <location>
        <begin position="400"/>
        <end position="420"/>
    </location>
</feature>
<dbReference type="PROSITE" id="PS50850">
    <property type="entry name" value="MFS"/>
    <property type="match status" value="1"/>
</dbReference>
<feature type="domain" description="Major facilitator superfamily (MFS) profile" evidence="7">
    <location>
        <begin position="68"/>
        <end position="560"/>
    </location>
</feature>
<dbReference type="SUPFAM" id="SSF103473">
    <property type="entry name" value="MFS general substrate transporter"/>
    <property type="match status" value="1"/>
</dbReference>
<feature type="transmembrane region" description="Helical" evidence="6">
    <location>
        <begin position="292"/>
        <end position="314"/>
    </location>
</feature>